<sequence length="212" mass="24797">MIIEIENQFYPNWILPTSTFHSETVSQVVKDAYEQQLTPDQIFVDKLMVLSKIEETLDNWKNKRNSNVEERFPILKEGMTAYLKEKYYLSISALIPQIEGLLKDAAKEVGLKGVICWKKLDNECLENAVNTLMEKWKEEIWINDKLVDLLNENFPKVIAYLYKEYDSEIDEENQLNRHGVCHGIQTNFGIATSSLRLILIIDRIIFFMADEK</sequence>
<dbReference type="Proteomes" id="UP000218702">
    <property type="component" value="Chromosome"/>
</dbReference>
<dbReference type="KEGG" id="dcm:NIES806_28580"/>
<dbReference type="AlphaFoldDB" id="A0A1Z4V549"/>
<evidence type="ECO:0000313" key="1">
    <source>
        <dbReference type="EMBL" id="BAZ86642.1"/>
    </source>
</evidence>
<keyword evidence="2" id="KW-1185">Reference proteome</keyword>
<gene>
    <name evidence="1" type="ORF">NIES806_28580</name>
</gene>
<evidence type="ECO:0000313" key="2">
    <source>
        <dbReference type="Proteomes" id="UP000218702"/>
    </source>
</evidence>
<reference evidence="1 2" key="1">
    <citation type="submission" date="2017-06" db="EMBL/GenBank/DDBJ databases">
        <title>Genome sequencing of cyanobaciteial culture collection at National Institute for Environmental Studies (NIES).</title>
        <authorList>
            <person name="Hirose Y."/>
            <person name="Shimura Y."/>
            <person name="Fujisawa T."/>
            <person name="Nakamura Y."/>
            <person name="Kawachi M."/>
        </authorList>
    </citation>
    <scope>NUCLEOTIDE SEQUENCE [LARGE SCALE GENOMIC DNA]</scope>
    <source>
        <strain evidence="1 2">NIES-806</strain>
    </source>
</reference>
<proteinExistence type="predicted"/>
<name>A0A1Z4V549_9CYAN</name>
<protein>
    <recommendedName>
        <fullName evidence="3">DUF4209 domain-containing protein</fullName>
    </recommendedName>
</protein>
<organism evidence="1 2">
    <name type="scientific">Dolichospermum compactum NIES-806</name>
    <dbReference type="NCBI Taxonomy" id="1973481"/>
    <lineage>
        <taxon>Bacteria</taxon>
        <taxon>Bacillati</taxon>
        <taxon>Cyanobacteriota</taxon>
        <taxon>Cyanophyceae</taxon>
        <taxon>Nostocales</taxon>
        <taxon>Aphanizomenonaceae</taxon>
        <taxon>Dolichospermum</taxon>
        <taxon>Dolichospermum compactum</taxon>
    </lineage>
</organism>
<dbReference type="EMBL" id="AP018316">
    <property type="protein sequence ID" value="BAZ86642.1"/>
    <property type="molecule type" value="Genomic_DNA"/>
</dbReference>
<accession>A0A1Z4V549</accession>
<evidence type="ECO:0008006" key="3">
    <source>
        <dbReference type="Google" id="ProtNLM"/>
    </source>
</evidence>